<dbReference type="InterPro" id="IPR036421">
    <property type="entry name" value="Fe_dep_repressor_sf"/>
</dbReference>
<evidence type="ECO:0000256" key="5">
    <source>
        <dbReference type="ARBA" id="ARBA00023163"/>
    </source>
</evidence>
<dbReference type="InterPro" id="IPR036390">
    <property type="entry name" value="WH_DNA-bd_sf"/>
</dbReference>
<dbReference type="SUPFAM" id="SSF46785">
    <property type="entry name" value="Winged helix' DNA-binding domain"/>
    <property type="match status" value="1"/>
</dbReference>
<dbReference type="Gene3D" id="1.10.60.10">
    <property type="entry name" value="Iron dependent repressor, metal binding and dimerisation domain"/>
    <property type="match status" value="1"/>
</dbReference>
<evidence type="ECO:0000256" key="4">
    <source>
        <dbReference type="ARBA" id="ARBA00023125"/>
    </source>
</evidence>
<keyword evidence="9" id="KW-1185">Reference proteome</keyword>
<dbReference type="InterPro" id="IPR050536">
    <property type="entry name" value="DtxR_MntR_Metal-Reg"/>
</dbReference>
<evidence type="ECO:0000256" key="2">
    <source>
        <dbReference type="ARBA" id="ARBA00022386"/>
    </source>
</evidence>
<dbReference type="InterPro" id="IPR036388">
    <property type="entry name" value="WH-like_DNA-bd_sf"/>
</dbReference>
<name>A0A7T5VCH5_9BACT</name>
<dbReference type="InterPro" id="IPR022689">
    <property type="entry name" value="Iron_dep_repressor"/>
</dbReference>
<evidence type="ECO:0000259" key="7">
    <source>
        <dbReference type="PROSITE" id="PS50944"/>
    </source>
</evidence>
<reference evidence="8 9" key="1">
    <citation type="submission" date="2020-05" db="EMBL/GenBank/DDBJ databases">
        <title>Complete genome of Desulfobulbus oligotrophicus.</title>
        <authorList>
            <person name="Podar M."/>
        </authorList>
    </citation>
    <scope>NUCLEOTIDE SEQUENCE [LARGE SCALE GENOMIC DNA]</scope>
    <source>
        <strain evidence="8 9">Prop6</strain>
    </source>
</reference>
<keyword evidence="3" id="KW-0805">Transcription regulation</keyword>
<accession>A0A7T5VCH5</accession>
<dbReference type="EMBL" id="CP054140">
    <property type="protein sequence ID" value="QQG65335.1"/>
    <property type="molecule type" value="Genomic_DNA"/>
</dbReference>
<dbReference type="GO" id="GO:0003700">
    <property type="term" value="F:DNA-binding transcription factor activity"/>
    <property type="evidence" value="ECO:0007669"/>
    <property type="project" value="InterPro"/>
</dbReference>
<feature type="domain" description="HTH dtxR-type" evidence="7">
    <location>
        <begin position="1"/>
        <end position="68"/>
    </location>
</feature>
<organism evidence="8 9">
    <name type="scientific">Desulfobulbus oligotrophicus</name>
    <dbReference type="NCBI Taxonomy" id="1909699"/>
    <lineage>
        <taxon>Bacteria</taxon>
        <taxon>Pseudomonadati</taxon>
        <taxon>Thermodesulfobacteriota</taxon>
        <taxon>Desulfobulbia</taxon>
        <taxon>Desulfobulbales</taxon>
        <taxon>Desulfobulbaceae</taxon>
        <taxon>Desulfobulbus</taxon>
    </lineage>
</organism>
<dbReference type="Proteomes" id="UP000596092">
    <property type="component" value="Chromosome"/>
</dbReference>
<dbReference type="KEGG" id="dog:HP555_05370"/>
<comment type="similarity">
    <text evidence="1">Belongs to the DtxR/MntR family.</text>
</comment>
<protein>
    <recommendedName>
        <fullName evidence="2">Transcriptional regulator MntR</fullName>
    </recommendedName>
</protein>
<proteinExistence type="inferred from homology"/>
<dbReference type="SUPFAM" id="SSF47979">
    <property type="entry name" value="Iron-dependent repressor protein, dimerization domain"/>
    <property type="match status" value="1"/>
</dbReference>
<dbReference type="InterPro" id="IPR022687">
    <property type="entry name" value="HTH_DTXR"/>
</dbReference>
<evidence type="ECO:0000256" key="6">
    <source>
        <dbReference type="ARBA" id="ARBA00025185"/>
    </source>
</evidence>
<gene>
    <name evidence="8" type="ORF">HP555_05370</name>
</gene>
<sequence length="170" mass="18905">MSELQQLSASLEDYIETIYHIIAEKQVARGKDIAQRLSVSGASVTEALRALSRRGLINYAPYEVVTLTEEGRQVAEDVVRRHNSLKQFFTDVLAIDVSLAEEAACKIEHTAPPEIIKRMVDFINFLEVCPRGGKDLIAGFANFCQQGQTAENCLNCISQCMQGQINEQVD</sequence>
<evidence type="ECO:0000313" key="9">
    <source>
        <dbReference type="Proteomes" id="UP000596092"/>
    </source>
</evidence>
<evidence type="ECO:0000256" key="1">
    <source>
        <dbReference type="ARBA" id="ARBA00007871"/>
    </source>
</evidence>
<dbReference type="Gene3D" id="1.10.10.10">
    <property type="entry name" value="Winged helix-like DNA-binding domain superfamily/Winged helix DNA-binding domain"/>
    <property type="match status" value="1"/>
</dbReference>
<dbReference type="InterPro" id="IPR001367">
    <property type="entry name" value="Fe_dep_repressor"/>
</dbReference>
<dbReference type="Pfam" id="PF01325">
    <property type="entry name" value="Fe_dep_repress"/>
    <property type="match status" value="1"/>
</dbReference>
<dbReference type="SMART" id="SM00529">
    <property type="entry name" value="HTH_DTXR"/>
    <property type="match status" value="1"/>
</dbReference>
<dbReference type="PANTHER" id="PTHR33238:SF7">
    <property type="entry name" value="IRON-DEPENDENT TRANSCRIPTIONAL REGULATOR"/>
    <property type="match status" value="1"/>
</dbReference>
<dbReference type="GO" id="GO:0046983">
    <property type="term" value="F:protein dimerization activity"/>
    <property type="evidence" value="ECO:0007669"/>
    <property type="project" value="InterPro"/>
</dbReference>
<dbReference type="GO" id="GO:0003677">
    <property type="term" value="F:DNA binding"/>
    <property type="evidence" value="ECO:0007669"/>
    <property type="project" value="UniProtKB-KW"/>
</dbReference>
<keyword evidence="4" id="KW-0238">DNA-binding</keyword>
<dbReference type="RefSeq" id="WP_199264157.1">
    <property type="nucleotide sequence ID" value="NZ_CP054140.1"/>
</dbReference>
<dbReference type="AlphaFoldDB" id="A0A7T5VCH5"/>
<keyword evidence="5" id="KW-0804">Transcription</keyword>
<comment type="function">
    <text evidence="6">In the presence of manganese, represses expression of mntH and mntS. Up-regulates expression of mntP.</text>
</comment>
<dbReference type="Pfam" id="PF02742">
    <property type="entry name" value="Fe_dep_repr_C"/>
    <property type="match status" value="1"/>
</dbReference>
<evidence type="ECO:0000313" key="8">
    <source>
        <dbReference type="EMBL" id="QQG65335.1"/>
    </source>
</evidence>
<evidence type="ECO:0000256" key="3">
    <source>
        <dbReference type="ARBA" id="ARBA00023015"/>
    </source>
</evidence>
<dbReference type="PROSITE" id="PS50944">
    <property type="entry name" value="HTH_DTXR"/>
    <property type="match status" value="1"/>
</dbReference>
<dbReference type="GO" id="GO:0046914">
    <property type="term" value="F:transition metal ion binding"/>
    <property type="evidence" value="ECO:0007669"/>
    <property type="project" value="InterPro"/>
</dbReference>
<dbReference type="PANTHER" id="PTHR33238">
    <property type="entry name" value="IRON (METAL) DEPENDENT REPRESSOR, DTXR FAMILY"/>
    <property type="match status" value="1"/>
</dbReference>